<dbReference type="Pfam" id="PF13556">
    <property type="entry name" value="HTH_30"/>
    <property type="match status" value="1"/>
</dbReference>
<dbReference type="Gene3D" id="1.10.10.2840">
    <property type="entry name" value="PucR C-terminal helix-turn-helix domain"/>
    <property type="match status" value="1"/>
</dbReference>
<comment type="caution">
    <text evidence="2">The sequence shown here is derived from an EMBL/GenBank/DDBJ whole genome shotgun (WGS) entry which is preliminary data.</text>
</comment>
<sequence>MTIKDVGVEESVETIATALGHGVSVEDLDGVLLAYSSHQSTADQVRVNFLLSKKVPADVSAWQLSHGVATAVRPVVVPANEQLGMLGRVCVPLLVRGFRVGYLWVIHEAEESPDAILGALPGIRDRLDRLAELLLDTNTPESEARRRRETQFLAACAGDPDAMDAVAGWPEVHGRAPWVVGTIMERIEDPDAALAELADPEAGVLLQRVAALQATVGIRPALFSAGAQLHAVILFRELPGHSEHEVVLKRYGAEISLRGGHPERPDMLGLSEPFADLRRLPAAYAQSKSAVQAAAVDPGIGPLVDYRNTGVYQFLAATARAGAAESVYFQDLQEQDRNGELLPVLELLYDTDGSVADVANRLHLHRSSVYNRLARVRSIIGADPLRGGIRLELHLAMKAVRWANRPRI</sequence>
<evidence type="ECO:0000313" key="2">
    <source>
        <dbReference type="EMBL" id="MCG2621200.1"/>
    </source>
</evidence>
<evidence type="ECO:0000313" key="3">
    <source>
        <dbReference type="Proteomes" id="UP001165368"/>
    </source>
</evidence>
<organism evidence="2 3">
    <name type="scientific">Arthrobacter hankyongi</name>
    <dbReference type="NCBI Taxonomy" id="2904801"/>
    <lineage>
        <taxon>Bacteria</taxon>
        <taxon>Bacillati</taxon>
        <taxon>Actinomycetota</taxon>
        <taxon>Actinomycetes</taxon>
        <taxon>Micrococcales</taxon>
        <taxon>Micrococcaceae</taxon>
        <taxon>Arthrobacter</taxon>
    </lineage>
</organism>
<feature type="domain" description="PucR C-terminal helix-turn-helix" evidence="1">
    <location>
        <begin position="341"/>
        <end position="399"/>
    </location>
</feature>
<protein>
    <submittedName>
        <fullName evidence="2">Helix-turn-helix domain-containing protein</fullName>
    </submittedName>
</protein>
<dbReference type="InterPro" id="IPR051448">
    <property type="entry name" value="CdaR-like_regulators"/>
</dbReference>
<dbReference type="InterPro" id="IPR042070">
    <property type="entry name" value="PucR_C-HTH_sf"/>
</dbReference>
<dbReference type="InterPro" id="IPR025736">
    <property type="entry name" value="PucR_C-HTH_dom"/>
</dbReference>
<dbReference type="PANTHER" id="PTHR33744:SF17">
    <property type="entry name" value="CONSERVED PROTEIN"/>
    <property type="match status" value="1"/>
</dbReference>
<keyword evidence="3" id="KW-1185">Reference proteome</keyword>
<gene>
    <name evidence="2" type="ORF">LVY72_04645</name>
</gene>
<dbReference type="PANTHER" id="PTHR33744">
    <property type="entry name" value="CARBOHYDRATE DIACID REGULATOR"/>
    <property type="match status" value="1"/>
</dbReference>
<evidence type="ECO:0000259" key="1">
    <source>
        <dbReference type="Pfam" id="PF13556"/>
    </source>
</evidence>
<reference evidence="2" key="1">
    <citation type="submission" date="2022-01" db="EMBL/GenBank/DDBJ databases">
        <authorList>
            <person name="Jo J.-H."/>
            <person name="Im W.-T."/>
        </authorList>
    </citation>
    <scope>NUCLEOTIDE SEQUENCE</scope>
    <source>
        <strain evidence="2">I2-34</strain>
    </source>
</reference>
<name>A0ABS9L3K9_9MICC</name>
<proteinExistence type="predicted"/>
<dbReference type="Proteomes" id="UP001165368">
    <property type="component" value="Unassembled WGS sequence"/>
</dbReference>
<accession>A0ABS9L3K9</accession>
<dbReference type="EMBL" id="JAKLTQ010000002">
    <property type="protein sequence ID" value="MCG2621200.1"/>
    <property type="molecule type" value="Genomic_DNA"/>
</dbReference>